<evidence type="ECO:0000256" key="3">
    <source>
        <dbReference type="ARBA" id="ARBA00022777"/>
    </source>
</evidence>
<evidence type="ECO:0000256" key="6">
    <source>
        <dbReference type="SAM" id="MobiDB-lite"/>
    </source>
</evidence>
<keyword evidence="9" id="KW-1185">Reference proteome</keyword>
<dbReference type="Pfam" id="PF13229">
    <property type="entry name" value="Beta_helix"/>
    <property type="match status" value="2"/>
</dbReference>
<dbReference type="EMBL" id="AP027079">
    <property type="protein sequence ID" value="BDU68618.1"/>
    <property type="molecule type" value="Genomic_DNA"/>
</dbReference>
<evidence type="ECO:0000313" key="9">
    <source>
        <dbReference type="Proteomes" id="UP001242010"/>
    </source>
</evidence>
<dbReference type="InterPro" id="IPR000719">
    <property type="entry name" value="Prot_kinase_dom"/>
</dbReference>
<evidence type="ECO:0000256" key="5">
    <source>
        <dbReference type="PROSITE-ProRule" id="PRU10141"/>
    </source>
</evidence>
<dbReference type="PANTHER" id="PTHR43289">
    <property type="entry name" value="MITOGEN-ACTIVATED PROTEIN KINASE KINASE KINASE 20-RELATED"/>
    <property type="match status" value="1"/>
</dbReference>
<dbReference type="InterPro" id="IPR006626">
    <property type="entry name" value="PbH1"/>
</dbReference>
<dbReference type="PROSITE" id="PS50011">
    <property type="entry name" value="PROTEIN_KINASE_DOM"/>
    <property type="match status" value="1"/>
</dbReference>
<evidence type="ECO:0000256" key="4">
    <source>
        <dbReference type="ARBA" id="ARBA00022840"/>
    </source>
</evidence>
<feature type="compositionally biased region" description="Pro residues" evidence="6">
    <location>
        <begin position="278"/>
        <end position="303"/>
    </location>
</feature>
<name>A0ABM8DNW9_9BACT</name>
<keyword evidence="3" id="KW-0418">Kinase</keyword>
<dbReference type="SMART" id="SM00710">
    <property type="entry name" value="PbH1"/>
    <property type="match status" value="6"/>
</dbReference>
<dbReference type="InterPro" id="IPR008271">
    <property type="entry name" value="Ser/Thr_kinase_AS"/>
</dbReference>
<dbReference type="RefSeq" id="WP_286355253.1">
    <property type="nucleotide sequence ID" value="NZ_AP027079.1"/>
</dbReference>
<dbReference type="SUPFAM" id="SSF51126">
    <property type="entry name" value="Pectin lyase-like"/>
    <property type="match status" value="1"/>
</dbReference>
<dbReference type="InterPro" id="IPR011050">
    <property type="entry name" value="Pectin_lyase_fold/virulence"/>
</dbReference>
<gene>
    <name evidence="8" type="ORF">GETHOR_07190</name>
</gene>
<dbReference type="Pfam" id="PF00069">
    <property type="entry name" value="Pkinase"/>
    <property type="match status" value="1"/>
</dbReference>
<evidence type="ECO:0000313" key="8">
    <source>
        <dbReference type="EMBL" id="BDU68618.1"/>
    </source>
</evidence>
<proteinExistence type="predicted"/>
<dbReference type="CDD" id="cd14014">
    <property type="entry name" value="STKc_PknB_like"/>
    <property type="match status" value="1"/>
</dbReference>
<dbReference type="PANTHER" id="PTHR43289:SF34">
    <property type="entry name" value="SERINE_THREONINE-PROTEIN KINASE YBDM-RELATED"/>
    <property type="match status" value="1"/>
</dbReference>
<protein>
    <recommendedName>
        <fullName evidence="7">Protein kinase domain-containing protein</fullName>
    </recommendedName>
</protein>
<organism evidence="8 9">
    <name type="scientific">Geothrix oryzae</name>
    <dbReference type="NCBI Taxonomy" id="2927975"/>
    <lineage>
        <taxon>Bacteria</taxon>
        <taxon>Pseudomonadati</taxon>
        <taxon>Acidobacteriota</taxon>
        <taxon>Holophagae</taxon>
        <taxon>Holophagales</taxon>
        <taxon>Holophagaceae</taxon>
        <taxon>Geothrix</taxon>
    </lineage>
</organism>
<keyword evidence="2 5" id="KW-0547">Nucleotide-binding</keyword>
<dbReference type="SUPFAM" id="SSF56112">
    <property type="entry name" value="Protein kinase-like (PK-like)"/>
    <property type="match status" value="1"/>
</dbReference>
<dbReference type="InterPro" id="IPR012334">
    <property type="entry name" value="Pectin_lyas_fold"/>
</dbReference>
<feature type="region of interest" description="Disordered" evidence="6">
    <location>
        <begin position="278"/>
        <end position="310"/>
    </location>
</feature>
<dbReference type="SMART" id="SM00220">
    <property type="entry name" value="S_TKc"/>
    <property type="match status" value="1"/>
</dbReference>
<keyword evidence="1" id="KW-0808">Transferase</keyword>
<dbReference type="PROSITE" id="PS00108">
    <property type="entry name" value="PROTEIN_KINASE_ST"/>
    <property type="match status" value="1"/>
</dbReference>
<reference evidence="9" key="1">
    <citation type="journal article" date="2023" name="Int. J. Syst. Evol. Microbiol.">
        <title>Mesoterricola silvestris gen. nov., sp. nov., Mesoterricola sediminis sp. nov., Geothrix oryzae sp. nov., Geothrix edaphica sp. nov., Geothrix rubra sp. nov., and Geothrix limicola sp. nov., six novel members of Acidobacteriota isolated from soils.</title>
        <authorList>
            <person name="Itoh H."/>
            <person name="Sugisawa Y."/>
            <person name="Mise K."/>
            <person name="Xu Z."/>
            <person name="Kuniyasu M."/>
            <person name="Ushijima N."/>
            <person name="Kawano K."/>
            <person name="Kobayashi E."/>
            <person name="Shiratori Y."/>
            <person name="Masuda Y."/>
            <person name="Senoo K."/>
        </authorList>
    </citation>
    <scope>NUCLEOTIDE SEQUENCE [LARGE SCALE GENOMIC DNA]</scope>
    <source>
        <strain evidence="9">Red222</strain>
    </source>
</reference>
<dbReference type="Gene3D" id="1.10.510.10">
    <property type="entry name" value="Transferase(Phosphotransferase) domain 1"/>
    <property type="match status" value="1"/>
</dbReference>
<feature type="binding site" evidence="5">
    <location>
        <position position="37"/>
    </location>
    <ligand>
        <name>ATP</name>
        <dbReference type="ChEBI" id="CHEBI:30616"/>
    </ligand>
</feature>
<evidence type="ECO:0000256" key="1">
    <source>
        <dbReference type="ARBA" id="ARBA00022679"/>
    </source>
</evidence>
<sequence length="731" mass="75898">MRERLGKFEVVRLLGKGAMGEVYLGRDPKLGREVALKVISAGSAFGEEAQARFEREARAAAMLNHPHIVTVYEFGEDEGVHYLAMEHIQGDELEALIRAGQTPKAELLEVLIQVCEGLGYAHDRGVIHRDIKPANILVTRHGKRPHAKLMDFGVAQMGPSGLTQTGTWMGTASYMAPEYLDTGKSSASSDLFALGVILYEILTGGRKPFQGETTTSVLNRILLHPPEPLRPADMKDLSGRLLTVVERALSKQPGDRYPGAEALGMAIREAMSALVEPPPAPAPAAAPAPVPAPAPAPAPPPPAAETSGHLIRVGKGGQGQCLSLKVALRQAKPGMEILILPGAYRESVVVDKAVTILAQGEAGEVVLEGATGPAMVIQARGAVIRGITLRAMEGEAAVRISGGAPLVEQCVIEGGLAGAVVDGAGTSALFRDCTFTGRGVWGLVTEQGAQARAEGGALTGFREAGVLVRPGAQVSLAGTQVGPGEGVALRVQGRGQAEVQDCSLAAAAGSVEVEPEGRVQLTRCRLMDSRYAGLLALERSHAVLEACELGGHECSGAHVLAGANVLLRQCRLVGNAGFGLSVMDRGLATLEGCTVQANGGAGLLIHHGATIQARNSSFSEGRSLGVDCAEGGQGVLDGCEILGNAGAGVQVEPGGSLLLVRCTLKDGLDTGLLLLEDSQATLEECVVHRNARGGILLAKDAADPVMRGANRIEDGFQRVDGNGQLVKVAPL</sequence>
<dbReference type="Gene3D" id="3.30.200.20">
    <property type="entry name" value="Phosphorylase Kinase, domain 1"/>
    <property type="match status" value="1"/>
</dbReference>
<dbReference type="InterPro" id="IPR017441">
    <property type="entry name" value="Protein_kinase_ATP_BS"/>
</dbReference>
<dbReference type="InterPro" id="IPR039448">
    <property type="entry name" value="Beta_helix"/>
</dbReference>
<evidence type="ECO:0000259" key="7">
    <source>
        <dbReference type="PROSITE" id="PS50011"/>
    </source>
</evidence>
<dbReference type="PROSITE" id="PS00107">
    <property type="entry name" value="PROTEIN_KINASE_ATP"/>
    <property type="match status" value="1"/>
</dbReference>
<dbReference type="InterPro" id="IPR011009">
    <property type="entry name" value="Kinase-like_dom_sf"/>
</dbReference>
<accession>A0ABM8DNW9</accession>
<evidence type="ECO:0000256" key="2">
    <source>
        <dbReference type="ARBA" id="ARBA00022741"/>
    </source>
</evidence>
<keyword evidence="4 5" id="KW-0067">ATP-binding</keyword>
<dbReference type="Proteomes" id="UP001242010">
    <property type="component" value="Chromosome"/>
</dbReference>
<dbReference type="Gene3D" id="2.160.20.10">
    <property type="entry name" value="Single-stranded right-handed beta-helix, Pectin lyase-like"/>
    <property type="match status" value="2"/>
</dbReference>
<feature type="domain" description="Protein kinase" evidence="7">
    <location>
        <begin position="8"/>
        <end position="271"/>
    </location>
</feature>